<comment type="caution">
    <text evidence="2">The sequence shown here is derived from an EMBL/GenBank/DDBJ whole genome shotgun (WGS) entry which is preliminary data.</text>
</comment>
<protein>
    <submittedName>
        <fullName evidence="2">Uncharacterized protein</fullName>
    </submittedName>
</protein>
<evidence type="ECO:0000313" key="3">
    <source>
        <dbReference type="Proteomes" id="UP001472677"/>
    </source>
</evidence>
<reference evidence="2 3" key="1">
    <citation type="journal article" date="2024" name="G3 (Bethesda)">
        <title>Genome assembly of Hibiscus sabdariffa L. provides insights into metabolisms of medicinal natural products.</title>
        <authorList>
            <person name="Kim T."/>
        </authorList>
    </citation>
    <scope>NUCLEOTIDE SEQUENCE [LARGE SCALE GENOMIC DNA]</scope>
    <source>
        <strain evidence="2">TK-2024</strain>
        <tissue evidence="2">Old leaves</tissue>
    </source>
</reference>
<evidence type="ECO:0000256" key="1">
    <source>
        <dbReference type="SAM" id="MobiDB-lite"/>
    </source>
</evidence>
<evidence type="ECO:0000313" key="2">
    <source>
        <dbReference type="EMBL" id="KAK8558998.1"/>
    </source>
</evidence>
<feature type="region of interest" description="Disordered" evidence="1">
    <location>
        <begin position="168"/>
        <end position="191"/>
    </location>
</feature>
<organism evidence="2 3">
    <name type="scientific">Hibiscus sabdariffa</name>
    <name type="common">roselle</name>
    <dbReference type="NCBI Taxonomy" id="183260"/>
    <lineage>
        <taxon>Eukaryota</taxon>
        <taxon>Viridiplantae</taxon>
        <taxon>Streptophyta</taxon>
        <taxon>Embryophyta</taxon>
        <taxon>Tracheophyta</taxon>
        <taxon>Spermatophyta</taxon>
        <taxon>Magnoliopsida</taxon>
        <taxon>eudicotyledons</taxon>
        <taxon>Gunneridae</taxon>
        <taxon>Pentapetalae</taxon>
        <taxon>rosids</taxon>
        <taxon>malvids</taxon>
        <taxon>Malvales</taxon>
        <taxon>Malvaceae</taxon>
        <taxon>Malvoideae</taxon>
        <taxon>Hibiscus</taxon>
    </lineage>
</organism>
<keyword evidence="3" id="KW-1185">Reference proteome</keyword>
<proteinExistence type="predicted"/>
<gene>
    <name evidence="2" type="ORF">V6N12_042287</name>
</gene>
<dbReference type="Proteomes" id="UP001472677">
    <property type="component" value="Unassembled WGS sequence"/>
</dbReference>
<name>A0ABR2EEC0_9ROSI</name>
<sequence length="191" mass="20575">MVLGRAVGFVVEFGGQSSIYVSDVGCVTGVTELNVFLFLVMVLNLDASGRQIQLHCGASCCMGNQVATEVERHEGFKPADAGSTNEQRGGRGEAILTGRRWKRKRSHLAVIEFDDRRVNPDGGQELFHDVTHATRRSAEDDDGVLRYHPPESRLRRLILVYGETAADGDGGGGGAAAAHGGAVGGRGRRWW</sequence>
<feature type="compositionally biased region" description="Gly residues" evidence="1">
    <location>
        <begin position="168"/>
        <end position="185"/>
    </location>
</feature>
<dbReference type="EMBL" id="JBBPBM010000015">
    <property type="protein sequence ID" value="KAK8558998.1"/>
    <property type="molecule type" value="Genomic_DNA"/>
</dbReference>
<accession>A0ABR2EEC0</accession>